<dbReference type="OMA" id="YMINEEV"/>
<evidence type="ECO:0000256" key="4">
    <source>
        <dbReference type="ARBA" id="ARBA00022798"/>
    </source>
</evidence>
<dbReference type="KEGG" id="dcr:108221228"/>
<evidence type="ECO:0000256" key="5">
    <source>
        <dbReference type="ARBA" id="ARBA00022801"/>
    </source>
</evidence>
<dbReference type="InterPro" id="IPR030395">
    <property type="entry name" value="GP_PDE_dom"/>
</dbReference>
<evidence type="ECO:0000256" key="3">
    <source>
        <dbReference type="ARBA" id="ARBA00022729"/>
    </source>
</evidence>
<evidence type="ECO:0000256" key="1">
    <source>
        <dbReference type="ARBA" id="ARBA00007277"/>
    </source>
</evidence>
<dbReference type="PANTHER" id="PTHR43620">
    <property type="entry name" value="GLYCEROPHOSPHORYL DIESTER PHOSPHODIESTERASE"/>
    <property type="match status" value="1"/>
</dbReference>
<gene>
    <name evidence="8" type="ORF">DCAR_0519010</name>
</gene>
<dbReference type="GO" id="GO:0008889">
    <property type="term" value="F:glycerophosphodiester phosphodiesterase activity"/>
    <property type="evidence" value="ECO:0007669"/>
    <property type="project" value="UniProtKB-EC"/>
</dbReference>
<dbReference type="Gramene" id="KZM93389">
    <property type="protein sequence ID" value="KZM93389"/>
    <property type="gene ID" value="DCAR_016634"/>
</dbReference>
<dbReference type="FunFam" id="3.20.20.190:FF:000011">
    <property type="entry name" value="Glycerophosphodiester phosphodiesterase GDPDL3"/>
    <property type="match status" value="1"/>
</dbReference>
<dbReference type="EMBL" id="CP093347">
    <property type="protein sequence ID" value="WOG99656.1"/>
    <property type="molecule type" value="Genomic_DNA"/>
</dbReference>
<protein>
    <recommendedName>
        <fullName evidence="2">glycerophosphodiester phosphodiesterase</fullName>
        <ecNumber evidence="2">3.1.4.46</ecNumber>
    </recommendedName>
</protein>
<dbReference type="GO" id="GO:0006071">
    <property type="term" value="P:glycerol metabolic process"/>
    <property type="evidence" value="ECO:0007669"/>
    <property type="project" value="UniProtKB-KW"/>
</dbReference>
<dbReference type="FunFam" id="3.20.20.190:FF:000013">
    <property type="entry name" value="Glycerophosphodiester phosphodiesterase GDPDL3"/>
    <property type="match status" value="1"/>
</dbReference>
<dbReference type="Pfam" id="PF03009">
    <property type="entry name" value="GDPD"/>
    <property type="match status" value="1"/>
</dbReference>
<evidence type="ECO:0000313" key="9">
    <source>
        <dbReference type="Proteomes" id="UP000077755"/>
    </source>
</evidence>
<dbReference type="SUPFAM" id="SSF51695">
    <property type="entry name" value="PLC-like phosphodiesterases"/>
    <property type="match status" value="2"/>
</dbReference>
<dbReference type="Proteomes" id="UP000077755">
    <property type="component" value="Chromosome 5"/>
</dbReference>
<comment type="similarity">
    <text evidence="1">Belongs to the glycerophosphoryl diester phosphodiesterase family.</text>
</comment>
<dbReference type="Gene3D" id="3.20.20.190">
    <property type="entry name" value="Phosphatidylinositol (PI) phosphodiesterase"/>
    <property type="match status" value="2"/>
</dbReference>
<evidence type="ECO:0000256" key="2">
    <source>
        <dbReference type="ARBA" id="ARBA00012247"/>
    </source>
</evidence>
<dbReference type="PROSITE" id="PS51704">
    <property type="entry name" value="GP_PDE"/>
    <property type="match status" value="2"/>
</dbReference>
<name>A0A161YJC6_DAUCS</name>
<dbReference type="OrthoDB" id="1058301at2759"/>
<keyword evidence="6" id="KW-0325">Glycoprotein</keyword>
<keyword evidence="5" id="KW-0378">Hydrolase</keyword>
<evidence type="ECO:0000313" key="8">
    <source>
        <dbReference type="EMBL" id="WOG99656.1"/>
    </source>
</evidence>
<accession>A0A161YJC6</accession>
<dbReference type="AlphaFoldDB" id="A0A161YJC6"/>
<dbReference type="InterPro" id="IPR017946">
    <property type="entry name" value="PLC-like_Pdiesterase_TIM-brl"/>
</dbReference>
<organism evidence="8 9">
    <name type="scientific">Daucus carota subsp. sativus</name>
    <name type="common">Carrot</name>
    <dbReference type="NCBI Taxonomy" id="79200"/>
    <lineage>
        <taxon>Eukaryota</taxon>
        <taxon>Viridiplantae</taxon>
        <taxon>Streptophyta</taxon>
        <taxon>Embryophyta</taxon>
        <taxon>Tracheophyta</taxon>
        <taxon>Spermatophyta</taxon>
        <taxon>Magnoliopsida</taxon>
        <taxon>eudicotyledons</taxon>
        <taxon>Gunneridae</taxon>
        <taxon>Pentapetalae</taxon>
        <taxon>asterids</taxon>
        <taxon>campanulids</taxon>
        <taxon>Apiales</taxon>
        <taxon>Apiaceae</taxon>
        <taxon>Apioideae</taxon>
        <taxon>Scandiceae</taxon>
        <taxon>Daucinae</taxon>
        <taxon>Daucus</taxon>
        <taxon>Daucus sect. Daucus</taxon>
    </lineage>
</organism>
<keyword evidence="3" id="KW-0732">Signal</keyword>
<sequence length="760" mass="83432">MFKASIMLLCLIVFAAHAHHAKRSTSNNNTSSLWKTLTGDAPLAIARGGFSGIFPDSSIDAYEFALLTGLPNIILWCDVQLTSDGAGICFPELTLDNGSDISSLFDRRKKSYLVNGATRTGWFSVDFTLDDLTNISLTQGIYSRTNMFDQNFFQVVTVEDVARQLKRPGLWLSIQHDAFFSQHNLSMKSFVISASRSGIVNYISSPEVNFLRSIVTQFKESPTKLIFHFLGQNDIEPTTNQTYNSLLINLTYIKTFASGILVPKTYIWPLDRDLYLRPHTSVVLDAHSKGLEVFASDFSNDVPFAYDYNYDPVAECLNFIDNGNFSVDGMLSDFPITPSEAIDCYSHMDNNLSRAAIPLVIAHEGSSGVFPGCTDLAYKQAISDGADVLDCPVQMTKDGTPFCLGSINLIHGTTAAQNFSNLIMNIPELDGNGIFSFSLDWSDIQRLQPMISNPHQGASLYRNPRNKNAGNFVTLSDFLALANNADSVLGVLIHIENASYLAEKEGLSVTDAVVDALSKAGYNNQTRKKVMIQSSSSAVLVKLKEEKNNYEFVYEIEEDIRDTLNSTILDIKKFANSLVINKNSVYTQNLKFLTGATGVVSKLQAFNLSVYVELFQNEFLSQAWDCFSDASVELNLFIVGSGVDGVITDFPGTANRYRRNRCLNLGKKTPRYMMPVAVGPGDLLSVSETQPPAEAPNPVLTVSDVTEAPLPAIVAKPHTDSGTRSEATAPLPKQPSGQVKVGSGCFMLNLVVLLITLILF</sequence>
<reference evidence="8" key="2">
    <citation type="submission" date="2022-03" db="EMBL/GenBank/DDBJ databases">
        <title>Draft title - Genomic analysis of global carrot germplasm unveils the trajectory of domestication and the origin of high carotenoid orange carrot.</title>
        <authorList>
            <person name="Iorizzo M."/>
            <person name="Ellison S."/>
            <person name="Senalik D."/>
            <person name="Macko-Podgorni A."/>
            <person name="Grzebelus D."/>
            <person name="Bostan H."/>
            <person name="Rolling W."/>
            <person name="Curaba J."/>
            <person name="Simon P."/>
        </authorList>
    </citation>
    <scope>NUCLEOTIDE SEQUENCE</scope>
    <source>
        <tissue evidence="8">Leaf</tissue>
    </source>
</reference>
<dbReference type="GO" id="GO:0006629">
    <property type="term" value="P:lipid metabolic process"/>
    <property type="evidence" value="ECO:0007669"/>
    <property type="project" value="InterPro"/>
</dbReference>
<dbReference type="EC" id="3.1.4.46" evidence="2"/>
<reference evidence="8" key="1">
    <citation type="journal article" date="2016" name="Nat. Genet.">
        <title>A high-quality carrot genome assembly provides new insights into carotenoid accumulation and asterid genome evolution.</title>
        <authorList>
            <person name="Iorizzo M."/>
            <person name="Ellison S."/>
            <person name="Senalik D."/>
            <person name="Zeng P."/>
            <person name="Satapoomin P."/>
            <person name="Huang J."/>
            <person name="Bowman M."/>
            <person name="Iovene M."/>
            <person name="Sanseverino W."/>
            <person name="Cavagnaro P."/>
            <person name="Yildiz M."/>
            <person name="Macko-Podgorni A."/>
            <person name="Moranska E."/>
            <person name="Grzebelus E."/>
            <person name="Grzebelus D."/>
            <person name="Ashrafi H."/>
            <person name="Zheng Z."/>
            <person name="Cheng S."/>
            <person name="Spooner D."/>
            <person name="Van Deynze A."/>
            <person name="Simon P."/>
        </authorList>
    </citation>
    <scope>NUCLEOTIDE SEQUENCE</scope>
    <source>
        <tissue evidence="8">Leaf</tissue>
    </source>
</reference>
<keyword evidence="4" id="KW-0319">Glycerol metabolism</keyword>
<proteinExistence type="inferred from homology"/>
<keyword evidence="9" id="KW-1185">Reference proteome</keyword>
<dbReference type="CDD" id="cd08604">
    <property type="entry name" value="GDPD_SHV3_repeat_2"/>
    <property type="match status" value="1"/>
</dbReference>
<evidence type="ECO:0000256" key="7">
    <source>
        <dbReference type="ARBA" id="ARBA00047512"/>
    </source>
</evidence>
<dbReference type="CDD" id="cd08603">
    <property type="entry name" value="GDPD_SHV3_repeat_1"/>
    <property type="match status" value="1"/>
</dbReference>
<evidence type="ECO:0000256" key="6">
    <source>
        <dbReference type="ARBA" id="ARBA00023180"/>
    </source>
</evidence>
<comment type="catalytic activity">
    <reaction evidence="7">
        <text>a sn-glycero-3-phosphodiester + H2O = an alcohol + sn-glycerol 3-phosphate + H(+)</text>
        <dbReference type="Rhea" id="RHEA:12969"/>
        <dbReference type="ChEBI" id="CHEBI:15377"/>
        <dbReference type="ChEBI" id="CHEBI:15378"/>
        <dbReference type="ChEBI" id="CHEBI:30879"/>
        <dbReference type="ChEBI" id="CHEBI:57597"/>
        <dbReference type="ChEBI" id="CHEBI:83408"/>
        <dbReference type="EC" id="3.1.4.46"/>
    </reaction>
</comment>
<dbReference type="PANTHER" id="PTHR43620:SF7">
    <property type="entry name" value="GLYCEROPHOSPHODIESTER PHOSPHODIESTERASE GDPD5-RELATED"/>
    <property type="match status" value="1"/>
</dbReference>